<dbReference type="Pfam" id="PF00662">
    <property type="entry name" value="Proton_antipo_N"/>
    <property type="match status" value="1"/>
</dbReference>
<name>U3TEG8_9CREN</name>
<dbReference type="GO" id="GO:0015990">
    <property type="term" value="P:electron transport coupled proton transport"/>
    <property type="evidence" value="ECO:0007669"/>
    <property type="project" value="TreeGrafter"/>
</dbReference>
<accession>U3TEG8</accession>
<evidence type="ECO:0000256" key="3">
    <source>
        <dbReference type="ARBA" id="ARBA00022989"/>
    </source>
</evidence>
<evidence type="ECO:0000256" key="4">
    <source>
        <dbReference type="ARBA" id="ARBA00023136"/>
    </source>
</evidence>
<dbReference type="PATRIC" id="fig|1198449.6.peg.897"/>
<evidence type="ECO:0000313" key="8">
    <source>
        <dbReference type="EMBL" id="BAN90358.1"/>
    </source>
</evidence>
<dbReference type="PANTHER" id="PTHR42829">
    <property type="entry name" value="NADH-UBIQUINONE OXIDOREDUCTASE CHAIN 5"/>
    <property type="match status" value="1"/>
</dbReference>
<feature type="transmembrane region" description="Helical" evidence="5">
    <location>
        <begin position="437"/>
        <end position="455"/>
    </location>
</feature>
<sequence>MVAVESSVINLPLMPWSLVWMAPYLAAVVIAVGWLLGVRRESFYGWVSVAGILVSALFSTYLAKLVLVDGKTVHVGADSVWIPHLGVGWGSYFDGLSAIMSLVVSWISLLIAVYSIKYMEGDWGYGRYFFMISFFVGSMMLLVVADNLVLMFVGWEGTGIASYALIGHWYTDEEDYWVGRPGRRVLGTPMFFEPSHSAVRAILFTRVGDIGFLIGIAALYITAGTLSIPELASTAHVWLAEFAGQGVLPLLLLVFTLGALAKSAQIPFHEWLVTAMTGPTPVSALIHAATMVKAGVYFVLRFTPIIVTGALAVGAPEVLGGVNSYFTLLAWIAVLTALLLSLMALVSDELKLILAFSTASQLGYMILAAAAGGIVASALAGGSAAELAGEGVAAGLGHLVSHAVFKAALFLAAGWVIHAAHSRFIDHMGGFARYMRLTALAFWLSGLSLAGVPPLSGFFTKEEVVAVAYKAEPFIGGLAALTALLTAAYTARMIIRVFHLPPYEKGVEEHLHEAPPLMLVPYTILAFASLVLGLWFTGFFDTLSKAVTLSLAVEEALVKFKVTSLTYSVVAGVLASIALVAGLYMVLRVDFRRIIREYSIASAIHGFLYDRMYFNAIVYIVVLGGGGALVAALQELDLGIDLLYHSILVAAGGGLAFLARKIYRGRTDYIIALYIVSLAFAALAAYAAFEDKIGPLLRILGG</sequence>
<dbReference type="GO" id="GO:0042773">
    <property type="term" value="P:ATP synthesis coupled electron transport"/>
    <property type="evidence" value="ECO:0007669"/>
    <property type="project" value="InterPro"/>
</dbReference>
<feature type="domain" description="NADH:quinone oxidoreductase/Mrp antiporter transmembrane" evidence="6">
    <location>
        <begin position="195"/>
        <end position="485"/>
    </location>
</feature>
<gene>
    <name evidence="8" type="ORF">ACAM_0889</name>
</gene>
<feature type="transmembrane region" description="Helical" evidence="5">
    <location>
        <begin position="95"/>
        <end position="116"/>
    </location>
</feature>
<feature type="transmembrane region" description="Helical" evidence="5">
    <location>
        <begin position="353"/>
        <end position="379"/>
    </location>
</feature>
<dbReference type="InterPro" id="IPR001516">
    <property type="entry name" value="Proton_antipo_N"/>
</dbReference>
<feature type="transmembrane region" description="Helical" evidence="5">
    <location>
        <begin position="565"/>
        <end position="587"/>
    </location>
</feature>
<feature type="transmembrane region" description="Helical" evidence="5">
    <location>
        <begin position="296"/>
        <end position="313"/>
    </location>
</feature>
<feature type="transmembrane region" description="Helical" evidence="5">
    <location>
        <begin position="16"/>
        <end position="36"/>
    </location>
</feature>
<comment type="subcellular location">
    <subcellularLocation>
        <location evidence="1">Membrane</location>
        <topology evidence="1">Multi-pass membrane protein</topology>
    </subcellularLocation>
</comment>
<reference evidence="8 9" key="1">
    <citation type="journal article" date="2013" name="Appl. Environ. Microbiol.">
        <title>Variation of the Virus-Related Elements within Syntenic Genomes of the Hyperthermophilic Archaeon Aeropyrum.</title>
        <authorList>
            <person name="Daifuku T."/>
            <person name="Yoshida T."/>
            <person name="Kitamura T."/>
            <person name="Kawaichi S."/>
            <person name="Inoue T."/>
            <person name="Nomura K."/>
            <person name="Yoshida Y."/>
            <person name="Kuno S."/>
            <person name="Sako Y."/>
        </authorList>
    </citation>
    <scope>NUCLEOTIDE SEQUENCE [LARGE SCALE GENOMIC DNA]</scope>
    <source>
        <strain evidence="8 9">SY1</strain>
    </source>
</reference>
<dbReference type="EMBL" id="AP012489">
    <property type="protein sequence ID" value="BAN90358.1"/>
    <property type="molecule type" value="Genomic_DNA"/>
</dbReference>
<dbReference type="KEGG" id="acj:ACAM_0889"/>
<evidence type="ECO:0000259" key="6">
    <source>
        <dbReference type="Pfam" id="PF00361"/>
    </source>
</evidence>
<keyword evidence="3 5" id="KW-1133">Transmembrane helix</keyword>
<dbReference type="PRINTS" id="PR01434">
    <property type="entry name" value="NADHDHGNASE5"/>
</dbReference>
<dbReference type="Pfam" id="PF00361">
    <property type="entry name" value="Proton_antipo_M"/>
    <property type="match status" value="1"/>
</dbReference>
<feature type="transmembrane region" description="Helical" evidence="5">
    <location>
        <begin position="325"/>
        <end position="346"/>
    </location>
</feature>
<keyword evidence="4 5" id="KW-0472">Membrane</keyword>
<dbReference type="PANTHER" id="PTHR42829:SF2">
    <property type="entry name" value="NADH-UBIQUINONE OXIDOREDUCTASE CHAIN 5"/>
    <property type="match status" value="1"/>
</dbReference>
<dbReference type="eggNOG" id="arCOG01539">
    <property type="taxonomic scope" value="Archaea"/>
</dbReference>
<dbReference type="GO" id="GO:0016020">
    <property type="term" value="C:membrane"/>
    <property type="evidence" value="ECO:0007669"/>
    <property type="project" value="UniProtKB-SubCell"/>
</dbReference>
<dbReference type="GO" id="GO:0003954">
    <property type="term" value="F:NADH dehydrogenase activity"/>
    <property type="evidence" value="ECO:0007669"/>
    <property type="project" value="TreeGrafter"/>
</dbReference>
<evidence type="ECO:0000256" key="2">
    <source>
        <dbReference type="ARBA" id="ARBA00022692"/>
    </source>
</evidence>
<evidence type="ECO:0000259" key="7">
    <source>
        <dbReference type="Pfam" id="PF00662"/>
    </source>
</evidence>
<dbReference type="InterPro" id="IPR001750">
    <property type="entry name" value="ND/Mrp_TM"/>
</dbReference>
<feature type="transmembrane region" description="Helical" evidence="5">
    <location>
        <begin position="235"/>
        <end position="259"/>
    </location>
</feature>
<feature type="transmembrane region" description="Helical" evidence="5">
    <location>
        <begin position="516"/>
        <end position="536"/>
    </location>
</feature>
<protein>
    <submittedName>
        <fullName evidence="8">NuoL-like protein</fullName>
    </submittedName>
</protein>
<evidence type="ECO:0000313" key="9">
    <source>
        <dbReference type="Proteomes" id="UP000016887"/>
    </source>
</evidence>
<organism evidence="8 9">
    <name type="scientific">Aeropyrum camini SY1 = JCM 12091</name>
    <dbReference type="NCBI Taxonomy" id="1198449"/>
    <lineage>
        <taxon>Archaea</taxon>
        <taxon>Thermoproteota</taxon>
        <taxon>Thermoprotei</taxon>
        <taxon>Desulfurococcales</taxon>
        <taxon>Desulfurococcaceae</taxon>
        <taxon>Aeropyrum</taxon>
    </lineage>
</organism>
<proteinExistence type="predicted"/>
<dbReference type="AlphaFoldDB" id="U3TEG8"/>
<feature type="transmembrane region" description="Helical" evidence="5">
    <location>
        <begin position="399"/>
        <end position="417"/>
    </location>
</feature>
<dbReference type="InterPro" id="IPR003945">
    <property type="entry name" value="NU5C-like"/>
</dbReference>
<feature type="transmembrane region" description="Helical" evidence="5">
    <location>
        <begin position="612"/>
        <end position="630"/>
    </location>
</feature>
<evidence type="ECO:0000256" key="5">
    <source>
        <dbReference type="SAM" id="Phobius"/>
    </source>
</evidence>
<feature type="transmembrane region" description="Helical" evidence="5">
    <location>
        <begin position="475"/>
        <end position="495"/>
    </location>
</feature>
<evidence type="ECO:0000256" key="1">
    <source>
        <dbReference type="ARBA" id="ARBA00004141"/>
    </source>
</evidence>
<feature type="transmembrane region" description="Helical" evidence="5">
    <location>
        <begin position="128"/>
        <end position="155"/>
    </location>
</feature>
<keyword evidence="2 5" id="KW-0812">Transmembrane</keyword>
<keyword evidence="9" id="KW-1185">Reference proteome</keyword>
<dbReference type="STRING" id="1198449.ACAM_0889"/>
<feature type="transmembrane region" description="Helical" evidence="5">
    <location>
        <begin position="671"/>
        <end position="689"/>
    </location>
</feature>
<feature type="transmembrane region" description="Helical" evidence="5">
    <location>
        <begin position="642"/>
        <end position="659"/>
    </location>
</feature>
<feature type="transmembrane region" description="Helical" evidence="5">
    <location>
        <begin position="43"/>
        <end position="63"/>
    </location>
</feature>
<dbReference type="Proteomes" id="UP000016887">
    <property type="component" value="Chromosome"/>
</dbReference>
<feature type="transmembrane region" description="Helical" evidence="5">
    <location>
        <begin position="201"/>
        <end position="223"/>
    </location>
</feature>
<feature type="domain" description="NADH-Ubiquinone oxidoreductase (complex I) chain 5 N-terminal" evidence="7">
    <location>
        <begin position="84"/>
        <end position="129"/>
    </location>
</feature>
<dbReference type="GO" id="GO:0008137">
    <property type="term" value="F:NADH dehydrogenase (ubiquinone) activity"/>
    <property type="evidence" value="ECO:0007669"/>
    <property type="project" value="InterPro"/>
</dbReference>